<dbReference type="OrthoDB" id="3401800at2"/>
<dbReference type="EC" id="4.1.1.15" evidence="3 9"/>
<evidence type="ECO:0000256" key="2">
    <source>
        <dbReference type="ARBA" id="ARBA00009533"/>
    </source>
</evidence>
<comment type="similarity">
    <text evidence="2 8">Belongs to the group II decarboxylase family.</text>
</comment>
<dbReference type="GO" id="GO:0005829">
    <property type="term" value="C:cytosol"/>
    <property type="evidence" value="ECO:0007669"/>
    <property type="project" value="TreeGrafter"/>
</dbReference>
<dbReference type="GO" id="GO:0006538">
    <property type="term" value="P:L-glutamate catabolic process"/>
    <property type="evidence" value="ECO:0007669"/>
    <property type="project" value="TreeGrafter"/>
</dbReference>
<evidence type="ECO:0000256" key="1">
    <source>
        <dbReference type="ARBA" id="ARBA00001933"/>
    </source>
</evidence>
<dbReference type="InterPro" id="IPR015424">
    <property type="entry name" value="PyrdxlP-dep_Trfase"/>
</dbReference>
<gene>
    <name evidence="10" type="ORF">AS594_15865</name>
</gene>
<evidence type="ECO:0000256" key="9">
    <source>
        <dbReference type="RuleBase" id="RU361171"/>
    </source>
</evidence>
<comment type="cofactor">
    <cofactor evidence="1 7 8">
        <name>pyridoxal 5'-phosphate</name>
        <dbReference type="ChEBI" id="CHEBI:597326"/>
    </cofactor>
</comment>
<dbReference type="InterPro" id="IPR002129">
    <property type="entry name" value="PyrdxlP-dep_de-COase"/>
</dbReference>
<dbReference type="GO" id="GO:0030170">
    <property type="term" value="F:pyridoxal phosphate binding"/>
    <property type="evidence" value="ECO:0007669"/>
    <property type="project" value="InterPro"/>
</dbReference>
<dbReference type="GO" id="GO:0004058">
    <property type="term" value="F:aromatic-L-amino-acid decarboxylase activity"/>
    <property type="evidence" value="ECO:0007669"/>
    <property type="project" value="UniProtKB-ARBA"/>
</dbReference>
<accession>A0A1E5P887</accession>
<dbReference type="SUPFAM" id="SSF53383">
    <property type="entry name" value="PLP-dependent transferases"/>
    <property type="match status" value="1"/>
</dbReference>
<dbReference type="Gene3D" id="4.10.280.50">
    <property type="match status" value="1"/>
</dbReference>
<evidence type="ECO:0000256" key="3">
    <source>
        <dbReference type="ARBA" id="ARBA00012421"/>
    </source>
</evidence>
<keyword evidence="4 7" id="KW-0663">Pyridoxal phosphate</keyword>
<dbReference type="STRING" id="285458.BGM19_20970"/>
<dbReference type="InterPro" id="IPR010107">
    <property type="entry name" value="Glutamate_decarboxylase"/>
</dbReference>
<dbReference type="GO" id="GO:0004351">
    <property type="term" value="F:glutamate decarboxylase activity"/>
    <property type="evidence" value="ECO:0007669"/>
    <property type="project" value="UniProtKB-EC"/>
</dbReference>
<dbReference type="Gene3D" id="3.40.640.10">
    <property type="entry name" value="Type I PLP-dependent aspartate aminotransferase-like (Major domain)"/>
    <property type="match status" value="1"/>
</dbReference>
<keyword evidence="9" id="KW-0210">Decarboxylase</keyword>
<protein>
    <recommendedName>
        <fullName evidence="3 9">Glutamate decarboxylase</fullName>
        <ecNumber evidence="3 9">4.1.1.15</ecNumber>
    </recommendedName>
</protein>
<dbReference type="CDD" id="cd06450">
    <property type="entry name" value="DOPA_deC_like"/>
    <property type="match status" value="1"/>
</dbReference>
<evidence type="ECO:0000256" key="5">
    <source>
        <dbReference type="ARBA" id="ARBA00023239"/>
    </source>
</evidence>
<evidence type="ECO:0000313" key="11">
    <source>
        <dbReference type="Proteomes" id="UP000095759"/>
    </source>
</evidence>
<dbReference type="Gene3D" id="3.90.1150.160">
    <property type="match status" value="1"/>
</dbReference>
<keyword evidence="11" id="KW-1185">Reference proteome</keyword>
<comment type="caution">
    <text evidence="10">The sequence shown here is derived from an EMBL/GenBank/DDBJ whole genome shotgun (WGS) entry which is preliminary data.</text>
</comment>
<dbReference type="RefSeq" id="WP_069932804.1">
    <property type="nucleotide sequence ID" value="NZ_MEHJ01000001.1"/>
</dbReference>
<dbReference type="PANTHER" id="PTHR43321:SF3">
    <property type="entry name" value="GLUTAMATE DECARBOXYLASE"/>
    <property type="match status" value="1"/>
</dbReference>
<feature type="modified residue" description="N6-(pyridoxal phosphate)lysine" evidence="7">
    <location>
        <position position="285"/>
    </location>
</feature>
<comment type="catalytic activity">
    <reaction evidence="6 9">
        <text>L-glutamate + H(+) = 4-aminobutanoate + CO2</text>
        <dbReference type="Rhea" id="RHEA:17785"/>
        <dbReference type="ChEBI" id="CHEBI:15378"/>
        <dbReference type="ChEBI" id="CHEBI:16526"/>
        <dbReference type="ChEBI" id="CHEBI:29985"/>
        <dbReference type="ChEBI" id="CHEBI:59888"/>
        <dbReference type="EC" id="4.1.1.15"/>
    </reaction>
</comment>
<evidence type="ECO:0000256" key="4">
    <source>
        <dbReference type="ARBA" id="ARBA00022898"/>
    </source>
</evidence>
<dbReference type="InterPro" id="IPR015421">
    <property type="entry name" value="PyrdxlP-dep_Trfase_major"/>
</dbReference>
<sequence>MALHRGGTGPDSEPHRRLALNPFYGAADPVGDMEAAPPRHRLPEGPMAPATAYQLVHDELMLDGNSRLNLATFVTTWMEPQAGALMAECRDKNMIDKDEYPRTAELERRCVAMLADLWNAPDPTAAVGCSTTGSSEACMLAGMALKRRWALRNSDRYPGAARPNLVMGVNVQVCWEKFCTFWEVEARQVPMEGDRFHLDPQAAAALCDENTIGAVAVLGSTFDGSYEPVAEICAALDDLQERTGLDVPVHVDGASGAMVAPFLDSDLVWDFRLPRVASINTSGHKYGLVYPGVGWALWRSPAELPEELVFRVNYLGGDMPTFALNFSRPGAQVVAQYYTFLRLGRDGYRAVQQASRDVARGLAERVEAMGDFRLLSRGDELPVFAFTTADDVRGFDVFDVSRRLRERGWLVPAYTFPENRQDLAVLRIVCRNGFSADLAALLVESLEEVLPELRAQSHPTTRDASAATSFHH</sequence>
<evidence type="ECO:0000256" key="7">
    <source>
        <dbReference type="PIRSR" id="PIRSR602129-50"/>
    </source>
</evidence>
<dbReference type="Proteomes" id="UP000095759">
    <property type="component" value="Unassembled WGS sequence"/>
</dbReference>
<dbReference type="FunFam" id="3.40.640.10:FF:000017">
    <property type="entry name" value="Glutamate decarboxylase"/>
    <property type="match status" value="1"/>
</dbReference>
<dbReference type="NCBIfam" id="TIGR01788">
    <property type="entry name" value="Glu-decarb-GAD"/>
    <property type="match status" value="1"/>
</dbReference>
<name>A0A1E5P887_9ACTN</name>
<dbReference type="Pfam" id="PF00282">
    <property type="entry name" value="Pyridoxal_deC"/>
    <property type="match status" value="1"/>
</dbReference>
<evidence type="ECO:0000313" key="10">
    <source>
        <dbReference type="EMBL" id="OEJ25752.1"/>
    </source>
</evidence>
<dbReference type="PANTHER" id="PTHR43321">
    <property type="entry name" value="GLUTAMATE DECARBOXYLASE"/>
    <property type="match status" value="1"/>
</dbReference>
<reference evidence="10 11" key="1">
    <citation type="submission" date="2016-08" db="EMBL/GenBank/DDBJ databases">
        <title>Complete genome sequence of Streptomyces agglomeratus strain 6-3-2, a novel anti-MRSA actinomycete isolated from Wuli of Tebit, China.</title>
        <authorList>
            <person name="Chen X."/>
        </authorList>
    </citation>
    <scope>NUCLEOTIDE SEQUENCE [LARGE SCALE GENOMIC DNA]</scope>
    <source>
        <strain evidence="10 11">6-3-2</strain>
    </source>
</reference>
<evidence type="ECO:0000256" key="6">
    <source>
        <dbReference type="ARBA" id="ARBA00048868"/>
    </source>
</evidence>
<organism evidence="10 11">
    <name type="scientific">Streptomyces agglomeratus</name>
    <dbReference type="NCBI Taxonomy" id="285458"/>
    <lineage>
        <taxon>Bacteria</taxon>
        <taxon>Bacillati</taxon>
        <taxon>Actinomycetota</taxon>
        <taxon>Actinomycetes</taxon>
        <taxon>Kitasatosporales</taxon>
        <taxon>Streptomycetaceae</taxon>
        <taxon>Streptomyces</taxon>
    </lineage>
</organism>
<proteinExistence type="inferred from homology"/>
<evidence type="ECO:0000256" key="8">
    <source>
        <dbReference type="RuleBase" id="RU000382"/>
    </source>
</evidence>
<dbReference type="EMBL" id="MEHJ01000001">
    <property type="protein sequence ID" value="OEJ25752.1"/>
    <property type="molecule type" value="Genomic_DNA"/>
</dbReference>
<dbReference type="AlphaFoldDB" id="A0A1E5P887"/>
<keyword evidence="5 8" id="KW-0456">Lyase</keyword>